<dbReference type="Proteomes" id="UP000321250">
    <property type="component" value="Unassembled WGS sequence"/>
</dbReference>
<dbReference type="InterPro" id="IPR022061">
    <property type="entry name" value="DUF3617"/>
</dbReference>
<accession>A0A5C6UHD8</accession>
<sequence length="146" mass="15368">MTRTALIPLLLLASTPAAAGPAVPPGRWDVTTTVVDAVLPGVPGFFVRMMRGKSRAEHKRLSAGQGVEALIAPDPKAKCRIDSQSIADGRYAQTLSCPQKKGEPLRISRVGSYDGQGIVGTAAVTGTSTKGPMRMTLSQRARRIGD</sequence>
<dbReference type="RefSeq" id="WP_147082893.1">
    <property type="nucleotide sequence ID" value="NZ_VOQR01000001.1"/>
</dbReference>
<evidence type="ECO:0000256" key="1">
    <source>
        <dbReference type="SAM" id="SignalP"/>
    </source>
</evidence>
<comment type="caution">
    <text evidence="2">The sequence shown here is derived from an EMBL/GenBank/DDBJ whole genome shotgun (WGS) entry which is preliminary data.</text>
</comment>
<evidence type="ECO:0000313" key="3">
    <source>
        <dbReference type="Proteomes" id="UP000321250"/>
    </source>
</evidence>
<protein>
    <submittedName>
        <fullName evidence="2">DUF3617 family protein</fullName>
    </submittedName>
</protein>
<keyword evidence="1" id="KW-0732">Signal</keyword>
<gene>
    <name evidence="2" type="ORF">FSB78_12135</name>
</gene>
<reference evidence="2 3" key="1">
    <citation type="journal article" date="2013" name="Antonie Van Leeuwenhoek">
        <title>Sphingomonas ginsenosidivorax sp. nov., with the ability to transform ginsenosides.</title>
        <authorList>
            <person name="Jin X.F."/>
            <person name="Kim J.K."/>
            <person name="Liu Q.M."/>
            <person name="Kang M.S."/>
            <person name="He D."/>
            <person name="Jin F.X."/>
            <person name="Kim S.C."/>
            <person name="Im W.T."/>
        </authorList>
    </citation>
    <scope>NUCLEOTIDE SEQUENCE [LARGE SCALE GENOMIC DNA]</scope>
    <source>
        <strain evidence="2 3">KHI67</strain>
    </source>
</reference>
<evidence type="ECO:0000313" key="2">
    <source>
        <dbReference type="EMBL" id="TXC71616.1"/>
    </source>
</evidence>
<proteinExistence type="predicted"/>
<dbReference type="EMBL" id="VOQR01000001">
    <property type="protein sequence ID" value="TXC71616.1"/>
    <property type="molecule type" value="Genomic_DNA"/>
</dbReference>
<name>A0A5C6UHD8_9SPHN</name>
<dbReference type="OrthoDB" id="7570609at2"/>
<feature type="signal peptide" evidence="1">
    <location>
        <begin position="1"/>
        <end position="19"/>
    </location>
</feature>
<feature type="chain" id="PRO_5022829532" evidence="1">
    <location>
        <begin position="20"/>
        <end position="146"/>
    </location>
</feature>
<dbReference type="Pfam" id="PF12276">
    <property type="entry name" value="DUF3617"/>
    <property type="match status" value="1"/>
</dbReference>
<dbReference type="AlphaFoldDB" id="A0A5C6UHD8"/>
<keyword evidence="3" id="KW-1185">Reference proteome</keyword>
<organism evidence="2 3">
    <name type="scientific">Sphingomonas ginsenosidivorax</name>
    <dbReference type="NCBI Taxonomy" id="862135"/>
    <lineage>
        <taxon>Bacteria</taxon>
        <taxon>Pseudomonadati</taxon>
        <taxon>Pseudomonadota</taxon>
        <taxon>Alphaproteobacteria</taxon>
        <taxon>Sphingomonadales</taxon>
        <taxon>Sphingomonadaceae</taxon>
        <taxon>Sphingomonas</taxon>
    </lineage>
</organism>